<evidence type="ECO:0000259" key="4">
    <source>
        <dbReference type="PROSITE" id="PS51465"/>
    </source>
</evidence>
<dbReference type="Proteomes" id="UP000242457">
    <property type="component" value="Unassembled WGS sequence"/>
</dbReference>
<evidence type="ECO:0000313" key="5">
    <source>
        <dbReference type="EMBL" id="PBC32384.1"/>
    </source>
</evidence>
<keyword evidence="2" id="KW-1015">Disulfide bond</keyword>
<dbReference type="GO" id="GO:0050840">
    <property type="term" value="F:extracellular matrix binding"/>
    <property type="evidence" value="ECO:0007669"/>
    <property type="project" value="TreeGrafter"/>
</dbReference>
<dbReference type="AlphaFoldDB" id="A0A2A3ELL2"/>
<dbReference type="GO" id="GO:0005509">
    <property type="term" value="F:calcium ion binding"/>
    <property type="evidence" value="ECO:0007669"/>
    <property type="project" value="TreeGrafter"/>
</dbReference>
<dbReference type="GO" id="GO:0005518">
    <property type="term" value="F:collagen binding"/>
    <property type="evidence" value="ECO:0007669"/>
    <property type="project" value="TreeGrafter"/>
</dbReference>
<keyword evidence="6" id="KW-1185">Reference proteome</keyword>
<dbReference type="PANTHER" id="PTHR13866">
    <property type="entry name" value="SPARC OSTEONECTIN"/>
    <property type="match status" value="1"/>
</dbReference>
<dbReference type="PANTHER" id="PTHR13866:SF29">
    <property type="entry name" value="FOLLISTATIN"/>
    <property type="match status" value="1"/>
</dbReference>
<keyword evidence="1" id="KW-0732">Signal</keyword>
<reference evidence="5 6" key="1">
    <citation type="submission" date="2014-07" db="EMBL/GenBank/DDBJ databases">
        <title>Genomic and transcriptomic analysis on Apis cerana provide comprehensive insights into honey bee biology.</title>
        <authorList>
            <person name="Diao Q."/>
            <person name="Sun L."/>
            <person name="Zheng H."/>
            <person name="Zheng H."/>
            <person name="Xu S."/>
            <person name="Wang S."/>
            <person name="Zeng Z."/>
            <person name="Hu F."/>
            <person name="Su S."/>
            <person name="Wu J."/>
        </authorList>
    </citation>
    <scope>NUCLEOTIDE SEQUENCE [LARGE SCALE GENOMIC DNA]</scope>
    <source>
        <tissue evidence="5">Pupae without intestine</tissue>
    </source>
</reference>
<sequence length="120" mass="13261">MACVMLAGNGVSWRIYDGDLVCIRVREKSDRARMSNRLRMTSSSKSQPCEKTYCSWGATCVVSENGKPLCQCPTDCPSTSEPVCGSDNVTYTNYCHLRKSSCLERKSTRVKNQGACELSS</sequence>
<proteinExistence type="predicted"/>
<dbReference type="Gene3D" id="3.30.60.30">
    <property type="match status" value="1"/>
</dbReference>
<name>A0A2A3ELL2_APICC</name>
<evidence type="ECO:0000256" key="1">
    <source>
        <dbReference type="ARBA" id="ARBA00022729"/>
    </source>
</evidence>
<organism evidence="5 6">
    <name type="scientific">Apis cerana cerana</name>
    <name type="common">Oriental honeybee</name>
    <dbReference type="NCBI Taxonomy" id="94128"/>
    <lineage>
        <taxon>Eukaryota</taxon>
        <taxon>Metazoa</taxon>
        <taxon>Ecdysozoa</taxon>
        <taxon>Arthropoda</taxon>
        <taxon>Hexapoda</taxon>
        <taxon>Insecta</taxon>
        <taxon>Pterygota</taxon>
        <taxon>Neoptera</taxon>
        <taxon>Endopterygota</taxon>
        <taxon>Hymenoptera</taxon>
        <taxon>Apocrita</taxon>
        <taxon>Aculeata</taxon>
        <taxon>Apoidea</taxon>
        <taxon>Anthophila</taxon>
        <taxon>Apidae</taxon>
        <taxon>Apis</taxon>
    </lineage>
</organism>
<evidence type="ECO:0000256" key="2">
    <source>
        <dbReference type="ARBA" id="ARBA00023157"/>
    </source>
</evidence>
<dbReference type="PROSITE" id="PS51465">
    <property type="entry name" value="KAZAL_2"/>
    <property type="match status" value="1"/>
</dbReference>
<dbReference type="SUPFAM" id="SSF100895">
    <property type="entry name" value="Kazal-type serine protease inhibitors"/>
    <property type="match status" value="1"/>
</dbReference>
<keyword evidence="3" id="KW-0325">Glycoprotein</keyword>
<dbReference type="GO" id="GO:0005615">
    <property type="term" value="C:extracellular space"/>
    <property type="evidence" value="ECO:0007669"/>
    <property type="project" value="TreeGrafter"/>
</dbReference>
<protein>
    <submittedName>
        <fullName evidence="5">Agrin</fullName>
    </submittedName>
</protein>
<dbReference type="EMBL" id="KZ288217">
    <property type="protein sequence ID" value="PBC32384.1"/>
    <property type="molecule type" value="Genomic_DNA"/>
</dbReference>
<evidence type="ECO:0000313" key="6">
    <source>
        <dbReference type="Proteomes" id="UP000242457"/>
    </source>
</evidence>
<gene>
    <name evidence="5" type="ORF">APICC_08932</name>
</gene>
<dbReference type="STRING" id="94128.A0A2A3ELL2"/>
<dbReference type="InterPro" id="IPR036058">
    <property type="entry name" value="Kazal_dom_sf"/>
</dbReference>
<feature type="domain" description="Kazal-like" evidence="4">
    <location>
        <begin position="64"/>
        <end position="118"/>
    </location>
</feature>
<dbReference type="Pfam" id="PF07648">
    <property type="entry name" value="Kazal_2"/>
    <property type="match status" value="1"/>
</dbReference>
<dbReference type="OrthoDB" id="126772at2759"/>
<accession>A0A2A3ELL2</accession>
<dbReference type="FunFam" id="3.30.60.30:FF:000040">
    <property type="entry name" value="Agrin, putative"/>
    <property type="match status" value="1"/>
</dbReference>
<evidence type="ECO:0000256" key="3">
    <source>
        <dbReference type="ARBA" id="ARBA00023180"/>
    </source>
</evidence>
<dbReference type="InterPro" id="IPR002350">
    <property type="entry name" value="Kazal_dom"/>
</dbReference>
<dbReference type="SMART" id="SM00280">
    <property type="entry name" value="KAZAL"/>
    <property type="match status" value="1"/>
</dbReference>